<evidence type="ECO:0000313" key="4">
    <source>
        <dbReference type="EMBL" id="MBI9114476.1"/>
    </source>
</evidence>
<dbReference type="EMBL" id="JAEINH010000003">
    <property type="protein sequence ID" value="MBI9114476.1"/>
    <property type="molecule type" value="Genomic_DNA"/>
</dbReference>
<dbReference type="PRINTS" id="PR00413">
    <property type="entry name" value="HADHALOGNASE"/>
</dbReference>
<dbReference type="InterPro" id="IPR051400">
    <property type="entry name" value="HAD-like_hydrolase"/>
</dbReference>
<comment type="cofactor">
    <cofactor evidence="1">
        <name>Mg(2+)</name>
        <dbReference type="ChEBI" id="CHEBI:18420"/>
    </cofactor>
</comment>
<organism evidence="4 5">
    <name type="scientific">Sanguibacter suaedae</name>
    <dbReference type="NCBI Taxonomy" id="2795737"/>
    <lineage>
        <taxon>Bacteria</taxon>
        <taxon>Bacillati</taxon>
        <taxon>Actinomycetota</taxon>
        <taxon>Actinomycetes</taxon>
        <taxon>Micrococcales</taxon>
        <taxon>Sanguibacteraceae</taxon>
        <taxon>Sanguibacter</taxon>
    </lineage>
</organism>
<accession>A0A934MAQ0</accession>
<sequence>MPLLGGQVDGVLFDVDDTLVDTRSAFGVAMRRIAETYLPDLPADRHDEVLVHWRRDALGHYRAYTRGETTFRAQRLARANLLQEEFGGAPVPDEAFEEWDAVFEGAFQDGWAAHAEAASCVADLAAHGLKVGALSNAAFDYQVLKLERAGLGDVPMLVGVDTLGVGKPDPRVFLEACRLLGTEPHRTVYVGDELDVDARGALAAGLRAVWVDRPGARRGGPHLEDPALAEAEGIVVVPSLREVVGMLGVDA</sequence>
<dbReference type="InterPro" id="IPR036412">
    <property type="entry name" value="HAD-like_sf"/>
</dbReference>
<dbReference type="Pfam" id="PF00702">
    <property type="entry name" value="Hydrolase"/>
    <property type="match status" value="1"/>
</dbReference>
<dbReference type="AlphaFoldDB" id="A0A934MAQ0"/>
<dbReference type="PANTHER" id="PTHR46470:SF4">
    <property type="entry name" value="5-AMINO-6-(5-PHOSPHO-D-RIBITYLAMINO)URACIL PHOSPHATASE YIGB"/>
    <property type="match status" value="1"/>
</dbReference>
<dbReference type="SFLD" id="SFLDG01129">
    <property type="entry name" value="C1.5:_HAD__Beta-PGM__Phosphata"/>
    <property type="match status" value="1"/>
</dbReference>
<keyword evidence="2 4" id="KW-0378">Hydrolase</keyword>
<proteinExistence type="predicted"/>
<dbReference type="InterPro" id="IPR006439">
    <property type="entry name" value="HAD-SF_hydro_IA"/>
</dbReference>
<dbReference type="SUPFAM" id="SSF56784">
    <property type="entry name" value="HAD-like"/>
    <property type="match status" value="1"/>
</dbReference>
<dbReference type="Gene3D" id="3.40.50.1000">
    <property type="entry name" value="HAD superfamily/HAD-like"/>
    <property type="match status" value="1"/>
</dbReference>
<evidence type="ECO:0000256" key="3">
    <source>
        <dbReference type="ARBA" id="ARBA00022842"/>
    </source>
</evidence>
<name>A0A934MAQ0_9MICO</name>
<dbReference type="SFLD" id="SFLDS00003">
    <property type="entry name" value="Haloacid_Dehalogenase"/>
    <property type="match status" value="1"/>
</dbReference>
<dbReference type="Proteomes" id="UP000602087">
    <property type="component" value="Unassembled WGS sequence"/>
</dbReference>
<dbReference type="GO" id="GO:0016787">
    <property type="term" value="F:hydrolase activity"/>
    <property type="evidence" value="ECO:0007669"/>
    <property type="project" value="UniProtKB-KW"/>
</dbReference>
<dbReference type="NCBIfam" id="TIGR01549">
    <property type="entry name" value="HAD-SF-IA-v1"/>
    <property type="match status" value="1"/>
</dbReference>
<keyword evidence="5" id="KW-1185">Reference proteome</keyword>
<dbReference type="PANTHER" id="PTHR46470">
    <property type="entry name" value="N-ACYLNEURAMINATE-9-PHOSPHATASE"/>
    <property type="match status" value="1"/>
</dbReference>
<evidence type="ECO:0000313" key="5">
    <source>
        <dbReference type="Proteomes" id="UP000602087"/>
    </source>
</evidence>
<dbReference type="Gene3D" id="1.20.120.1600">
    <property type="match status" value="1"/>
</dbReference>
<keyword evidence="3" id="KW-0460">Magnesium</keyword>
<comment type="caution">
    <text evidence="4">The sequence shown here is derived from an EMBL/GenBank/DDBJ whole genome shotgun (WGS) entry which is preliminary data.</text>
</comment>
<protein>
    <submittedName>
        <fullName evidence="4">HAD family hydrolase</fullName>
    </submittedName>
</protein>
<reference evidence="4" key="1">
    <citation type="submission" date="2020-12" db="EMBL/GenBank/DDBJ databases">
        <title>Sanguibacter suaedae sp. nov., isolated from Suaeda aralocaspica.</title>
        <authorList>
            <person name="Ma Q."/>
        </authorList>
    </citation>
    <scope>NUCLEOTIDE SEQUENCE</scope>
    <source>
        <strain evidence="4">YZGR15</strain>
    </source>
</reference>
<dbReference type="GO" id="GO:0044281">
    <property type="term" value="P:small molecule metabolic process"/>
    <property type="evidence" value="ECO:0007669"/>
    <property type="project" value="UniProtKB-ARBA"/>
</dbReference>
<evidence type="ECO:0000256" key="2">
    <source>
        <dbReference type="ARBA" id="ARBA00022801"/>
    </source>
</evidence>
<dbReference type="InterPro" id="IPR023214">
    <property type="entry name" value="HAD_sf"/>
</dbReference>
<gene>
    <name evidence="4" type="ORF">JAV76_05555</name>
</gene>
<evidence type="ECO:0000256" key="1">
    <source>
        <dbReference type="ARBA" id="ARBA00001946"/>
    </source>
</evidence>